<keyword evidence="3" id="KW-1185">Reference proteome</keyword>
<sequence length="97" mass="11450">MALRLESLETPAAEYSNDFCQREKENFLQKKEIFVLGTKIFPQNAFFSPNLHLFHNGLGWNTMSTEREHLPLQLHQYPNQQEDDEHDRQLPSLKKHG</sequence>
<feature type="region of interest" description="Disordered" evidence="1">
    <location>
        <begin position="76"/>
        <end position="97"/>
    </location>
</feature>
<proteinExistence type="predicted"/>
<evidence type="ECO:0000313" key="2">
    <source>
        <dbReference type="EMBL" id="GIX97249.1"/>
    </source>
</evidence>
<protein>
    <submittedName>
        <fullName evidence="2">Uncharacterized protein</fullName>
    </submittedName>
</protein>
<evidence type="ECO:0000313" key="3">
    <source>
        <dbReference type="Proteomes" id="UP001054837"/>
    </source>
</evidence>
<dbReference type="EMBL" id="BPLQ01003025">
    <property type="protein sequence ID" value="GIX97249.1"/>
    <property type="molecule type" value="Genomic_DNA"/>
</dbReference>
<dbReference type="Proteomes" id="UP001054837">
    <property type="component" value="Unassembled WGS sequence"/>
</dbReference>
<evidence type="ECO:0000256" key="1">
    <source>
        <dbReference type="SAM" id="MobiDB-lite"/>
    </source>
</evidence>
<name>A0AAV4PKR6_9ARAC</name>
<accession>A0AAV4PKR6</accession>
<gene>
    <name evidence="2" type="ORF">CDAR_103551</name>
</gene>
<comment type="caution">
    <text evidence="2">The sequence shown here is derived from an EMBL/GenBank/DDBJ whole genome shotgun (WGS) entry which is preliminary data.</text>
</comment>
<dbReference type="AlphaFoldDB" id="A0AAV4PKR6"/>
<reference evidence="2 3" key="1">
    <citation type="submission" date="2021-06" db="EMBL/GenBank/DDBJ databases">
        <title>Caerostris darwini draft genome.</title>
        <authorList>
            <person name="Kono N."/>
            <person name="Arakawa K."/>
        </authorList>
    </citation>
    <scope>NUCLEOTIDE SEQUENCE [LARGE SCALE GENOMIC DNA]</scope>
</reference>
<organism evidence="2 3">
    <name type="scientific">Caerostris darwini</name>
    <dbReference type="NCBI Taxonomy" id="1538125"/>
    <lineage>
        <taxon>Eukaryota</taxon>
        <taxon>Metazoa</taxon>
        <taxon>Ecdysozoa</taxon>
        <taxon>Arthropoda</taxon>
        <taxon>Chelicerata</taxon>
        <taxon>Arachnida</taxon>
        <taxon>Araneae</taxon>
        <taxon>Araneomorphae</taxon>
        <taxon>Entelegynae</taxon>
        <taxon>Araneoidea</taxon>
        <taxon>Araneidae</taxon>
        <taxon>Caerostris</taxon>
    </lineage>
</organism>